<evidence type="ECO:0000313" key="2">
    <source>
        <dbReference type="Proteomes" id="UP000000492"/>
    </source>
</evidence>
<gene>
    <name evidence="1" type="ordered locus">CRES_0587</name>
</gene>
<name>F8DZ07_CORRG</name>
<dbReference type="KEGG" id="crd:CRES_0587"/>
<proteinExistence type="predicted"/>
<dbReference type="AlphaFoldDB" id="F8DZ07"/>
<evidence type="ECO:0000313" key="1">
    <source>
        <dbReference type="EMBL" id="AEI08948.1"/>
    </source>
</evidence>
<dbReference type="STRING" id="662755.CRES_0587"/>
<dbReference type="Proteomes" id="UP000000492">
    <property type="component" value="Chromosome"/>
</dbReference>
<dbReference type="eggNOG" id="COG0189">
    <property type="taxonomic scope" value="Bacteria"/>
</dbReference>
<accession>F8DZ07</accession>
<protein>
    <submittedName>
        <fullName evidence="1">Uncharacterized protein</fullName>
    </submittedName>
</protein>
<keyword evidence="2" id="KW-1185">Reference proteome</keyword>
<dbReference type="EMBL" id="CP002857">
    <property type="protein sequence ID" value="AEI08948.1"/>
    <property type="molecule type" value="Genomic_DNA"/>
</dbReference>
<organism evidence="1 2">
    <name type="scientific">Corynebacterium resistens (strain DSM 45100 / JCM 12819 / GTC 2026 / SICGH 158)</name>
    <dbReference type="NCBI Taxonomy" id="662755"/>
    <lineage>
        <taxon>Bacteria</taxon>
        <taxon>Bacillati</taxon>
        <taxon>Actinomycetota</taxon>
        <taxon>Actinomycetes</taxon>
        <taxon>Mycobacteriales</taxon>
        <taxon>Corynebacteriaceae</taxon>
        <taxon>Corynebacterium</taxon>
    </lineage>
</organism>
<sequence>MDLVVTYTGNSEKLWFEHPIDGNIDQNNLAIALSTLAGTKFDEIVFDFPVDPLVAKGIEDWTKSEVIAEVAQPAGGPEEPPESESVVLNFSGGFDSLAAKCLLPESVSLVSLDFGGRFSREKKFFSQFDTLTVKTNLVETNLRSHSWSFMGIGPLLLRQAINSHYFAFGGILEATGFRRLDPKALGFTFPPFRLAGFQSVSPVQGITEFGTARILMSHCPDLVEKSLRSLASPGEEKFIRKTLITRVVAEMMGMTVDTPKLPRHPKVHYEFGRNFAVDITALYFLSLGLGGYADMLVTGIPAAVRNQAMTSDFRFMEKAHDKYYEGYPAGLRGCLDNGLQRSSMRWYDERDHRNLEALRDLLNPFYDFG</sequence>
<dbReference type="HOGENOM" id="CLU_734971_0_0_11"/>
<reference evidence="1 2" key="1">
    <citation type="journal article" date="2012" name="BMC Genomics">
        <title>Complete genome sequence, lifestyle, and multi-drug resistance of the human pathogen Corynebacterium resistens DSM 45100 isolated from blood samples of a leukemia patient.</title>
        <authorList>
            <person name="Schroder J."/>
            <person name="Maus I."/>
            <person name="Meyer K."/>
            <person name="Wordemann S."/>
            <person name="Blom J."/>
            <person name="Jaenicke S."/>
            <person name="Schneider J."/>
            <person name="Trost E."/>
            <person name="Tauch A."/>
        </authorList>
    </citation>
    <scope>NUCLEOTIDE SEQUENCE [LARGE SCALE GENOMIC DNA]</scope>
    <source>
        <strain evidence="2">DSM 45100 / JCM 12819 / CCUG 50093 / GTC 2026 / SICGH 158</strain>
    </source>
</reference>